<reference evidence="2" key="1">
    <citation type="journal article" date="2023" name="Mol. Phylogenet. Evol.">
        <title>Genome-scale phylogeny and comparative genomics of the fungal order Sordariales.</title>
        <authorList>
            <person name="Hensen N."/>
            <person name="Bonometti L."/>
            <person name="Westerberg I."/>
            <person name="Brannstrom I.O."/>
            <person name="Guillou S."/>
            <person name="Cros-Aarteil S."/>
            <person name="Calhoun S."/>
            <person name="Haridas S."/>
            <person name="Kuo A."/>
            <person name="Mondo S."/>
            <person name="Pangilinan J."/>
            <person name="Riley R."/>
            <person name="LaButti K."/>
            <person name="Andreopoulos B."/>
            <person name="Lipzen A."/>
            <person name="Chen C."/>
            <person name="Yan M."/>
            <person name="Daum C."/>
            <person name="Ng V."/>
            <person name="Clum A."/>
            <person name="Steindorff A."/>
            <person name="Ohm R.A."/>
            <person name="Martin F."/>
            <person name="Silar P."/>
            <person name="Natvig D.O."/>
            <person name="Lalanne C."/>
            <person name="Gautier V."/>
            <person name="Ament-Velasquez S.L."/>
            <person name="Kruys A."/>
            <person name="Hutchinson M.I."/>
            <person name="Powell A.J."/>
            <person name="Barry K."/>
            <person name="Miller A.N."/>
            <person name="Grigoriev I.V."/>
            <person name="Debuchy R."/>
            <person name="Gladieux P."/>
            <person name="Hiltunen Thoren M."/>
            <person name="Johannesson H."/>
        </authorList>
    </citation>
    <scope>NUCLEOTIDE SEQUENCE</scope>
    <source>
        <strain evidence="2">CBS 232.78</strain>
    </source>
</reference>
<protein>
    <submittedName>
        <fullName evidence="2">Uncharacterized protein</fullName>
    </submittedName>
</protein>
<reference evidence="2" key="2">
    <citation type="submission" date="2023-06" db="EMBL/GenBank/DDBJ databases">
        <authorList>
            <consortium name="Lawrence Berkeley National Laboratory"/>
            <person name="Haridas S."/>
            <person name="Hensen N."/>
            <person name="Bonometti L."/>
            <person name="Westerberg I."/>
            <person name="Brannstrom I.O."/>
            <person name="Guillou S."/>
            <person name="Cros-Aarteil S."/>
            <person name="Calhoun S."/>
            <person name="Kuo A."/>
            <person name="Mondo S."/>
            <person name="Pangilinan J."/>
            <person name="Riley R."/>
            <person name="LaButti K."/>
            <person name="Andreopoulos B."/>
            <person name="Lipzen A."/>
            <person name="Chen C."/>
            <person name="Yanf M."/>
            <person name="Daum C."/>
            <person name="Ng V."/>
            <person name="Clum A."/>
            <person name="Steindorff A."/>
            <person name="Ohm R."/>
            <person name="Martin F."/>
            <person name="Silar P."/>
            <person name="Natvig D."/>
            <person name="Lalanne C."/>
            <person name="Gautier V."/>
            <person name="Ament-velasquez S.L."/>
            <person name="Kruys A."/>
            <person name="Hutchinson M.I."/>
            <person name="Powell A.J."/>
            <person name="Barry K."/>
            <person name="Miller A.N."/>
            <person name="Grigoriev I.V."/>
            <person name="Debuchy R."/>
            <person name="Gladieux P."/>
            <person name="Thoren M.H."/>
            <person name="Johannesson H."/>
        </authorList>
    </citation>
    <scope>NUCLEOTIDE SEQUENCE</scope>
    <source>
        <strain evidence="2">CBS 232.78</strain>
    </source>
</reference>
<name>A0AAE0NPJ2_9PEZI</name>
<organism evidence="2 3">
    <name type="scientific">Podospora didyma</name>
    <dbReference type="NCBI Taxonomy" id="330526"/>
    <lineage>
        <taxon>Eukaryota</taxon>
        <taxon>Fungi</taxon>
        <taxon>Dikarya</taxon>
        <taxon>Ascomycota</taxon>
        <taxon>Pezizomycotina</taxon>
        <taxon>Sordariomycetes</taxon>
        <taxon>Sordariomycetidae</taxon>
        <taxon>Sordariales</taxon>
        <taxon>Podosporaceae</taxon>
        <taxon>Podospora</taxon>
    </lineage>
</organism>
<accession>A0AAE0NPJ2</accession>
<evidence type="ECO:0000313" key="2">
    <source>
        <dbReference type="EMBL" id="KAK3385337.1"/>
    </source>
</evidence>
<dbReference type="Proteomes" id="UP001285441">
    <property type="component" value="Unassembled WGS sequence"/>
</dbReference>
<keyword evidence="3" id="KW-1185">Reference proteome</keyword>
<proteinExistence type="predicted"/>
<sequence>MFRIIFPDDDEIPSPYYDVVDDSAKCLLKSADHVAEYGNFLRRELPPLVRRELEVILEGELEERLRDRIVGVVQGLHTRLHEAFLRSLQDDRTEDHDRTGDAEAQPQTAVAGPSSLTRQTSQPFLGETTDVMDNRDSAAAMALDELLQGDYIHTCPTQGLDYIEDSMFNDIT</sequence>
<comment type="caution">
    <text evidence="2">The sequence shown here is derived from an EMBL/GenBank/DDBJ whole genome shotgun (WGS) entry which is preliminary data.</text>
</comment>
<feature type="region of interest" description="Disordered" evidence="1">
    <location>
        <begin position="88"/>
        <end position="122"/>
    </location>
</feature>
<feature type="compositionally biased region" description="Basic and acidic residues" evidence="1">
    <location>
        <begin position="88"/>
        <end position="101"/>
    </location>
</feature>
<evidence type="ECO:0000313" key="3">
    <source>
        <dbReference type="Proteomes" id="UP001285441"/>
    </source>
</evidence>
<evidence type="ECO:0000256" key="1">
    <source>
        <dbReference type="SAM" id="MobiDB-lite"/>
    </source>
</evidence>
<dbReference type="AlphaFoldDB" id="A0AAE0NPJ2"/>
<dbReference type="EMBL" id="JAULSW010000004">
    <property type="protein sequence ID" value="KAK3385337.1"/>
    <property type="molecule type" value="Genomic_DNA"/>
</dbReference>
<gene>
    <name evidence="2" type="ORF">B0H63DRAFT_181688</name>
</gene>